<keyword evidence="10 11" id="KW-0998">Cell outer membrane</keyword>
<sequence length="846" mass="92616">MIKNLRRAFPRQTLTVAVATSLGLLASSPHAVAQGMQLEEVVVTAQKRAESSQDTPISITAFSEANVENRRISNIADLIGNVPGVNGFSAPGSRASSGLNMRGVSGGSPANLSLDPAVATYLDGVYVGKLVGSAMDVAEIERIEVLRGPQGTLYGRNATGGAVNFISKKPTGEFGGRVTGSLGNYDYWAIKGNVNLPAIGEVGEGLGELASSFGFQTRQRDDFYKNSNSGEQDFDNLDRQAYRIALQWTPRDNFVADYVYDKNKLDEHNALQQVVAFNPVDAAGNVPRMTALRGTLQQAMAYSTIPGADPRIASRWIPSLNKTIDSYQRAIDQGEGRVTRGTADFAPYTESDVEGHALTLTWDAGDVGLLGDVTFKSITAHRELDMYVYGDIEDLDSRLDANGVGAMTDLVHLTLGQIYGAAYDQGIPIQFLPIDALWGGIDELGAFHSKQDTQSDYKQFSQEVHMVGTTDNLEYVLGVYYFDDESSYLRKAIFAAPVAGFGPQAYDNSTEAFAVFGQATMRPSILDDRLALTLGLRYTEETKEIDYDYSAVVSPFGVTPAQATSNKSNFYNMSGNFTIAYDMADSANVFLRYATGYRSGGFNGEIFDNAFKEETIEQWELGIKSDWWDRRLRINGSIYTYIWEDVQVSQIKTDGGVATSLITNAGKADRWGGELEVTVAPAEDLIVSLSYAYVDKDFEEYPPVCGTNEPINCIDSLPFAKRTAPGNQFNISADYIFARTSYGEITGYVSANWQDEWPETALWSGVVNGEPSIVEHQMMDARTLVNARLSLEQIEVGDGLMKISIWGRNLTDDDYPTFATNFGSLGPIAEQYGEPRTYGIDLTYDF</sequence>
<evidence type="ECO:0000256" key="1">
    <source>
        <dbReference type="ARBA" id="ARBA00004571"/>
    </source>
</evidence>
<evidence type="ECO:0000256" key="8">
    <source>
        <dbReference type="ARBA" id="ARBA00023077"/>
    </source>
</evidence>
<evidence type="ECO:0000256" key="5">
    <source>
        <dbReference type="ARBA" id="ARBA00022692"/>
    </source>
</evidence>
<dbReference type="SUPFAM" id="SSF56935">
    <property type="entry name" value="Porins"/>
    <property type="match status" value="1"/>
</dbReference>
<dbReference type="PANTHER" id="PTHR32552">
    <property type="entry name" value="FERRICHROME IRON RECEPTOR-RELATED"/>
    <property type="match status" value="1"/>
</dbReference>
<keyword evidence="6" id="KW-0408">Iron</keyword>
<keyword evidence="16" id="KW-0675">Receptor</keyword>
<evidence type="ECO:0000313" key="16">
    <source>
        <dbReference type="EMBL" id="MBA6411942.1"/>
    </source>
</evidence>
<dbReference type="PANTHER" id="PTHR32552:SF81">
    <property type="entry name" value="TONB-DEPENDENT OUTER MEMBRANE RECEPTOR"/>
    <property type="match status" value="1"/>
</dbReference>
<keyword evidence="17" id="KW-1185">Reference proteome</keyword>
<feature type="chain" id="PRO_5030874787" evidence="13">
    <location>
        <begin position="34"/>
        <end position="846"/>
    </location>
</feature>
<proteinExistence type="inferred from homology"/>
<dbReference type="GO" id="GO:0009279">
    <property type="term" value="C:cell outer membrane"/>
    <property type="evidence" value="ECO:0007669"/>
    <property type="project" value="UniProtKB-SubCell"/>
</dbReference>
<dbReference type="AlphaFoldDB" id="A0A7W2TTZ6"/>
<evidence type="ECO:0000256" key="4">
    <source>
        <dbReference type="ARBA" id="ARBA00022496"/>
    </source>
</evidence>
<evidence type="ECO:0000256" key="3">
    <source>
        <dbReference type="ARBA" id="ARBA00022452"/>
    </source>
</evidence>
<dbReference type="PROSITE" id="PS52016">
    <property type="entry name" value="TONB_DEPENDENT_REC_3"/>
    <property type="match status" value="1"/>
</dbReference>
<keyword evidence="13" id="KW-0732">Signal</keyword>
<keyword evidence="9 11" id="KW-0472">Membrane</keyword>
<name>A0A7W2TTZ6_9GAMM</name>
<comment type="similarity">
    <text evidence="11 12">Belongs to the TonB-dependent receptor family.</text>
</comment>
<organism evidence="16 17">
    <name type="scientific">Sediminihaliea albiluteola</name>
    <dbReference type="NCBI Taxonomy" id="2758564"/>
    <lineage>
        <taxon>Bacteria</taxon>
        <taxon>Pseudomonadati</taxon>
        <taxon>Pseudomonadota</taxon>
        <taxon>Gammaproteobacteria</taxon>
        <taxon>Cellvibrionales</taxon>
        <taxon>Halieaceae</taxon>
        <taxon>Sediminihaliea</taxon>
    </lineage>
</organism>
<comment type="subcellular location">
    <subcellularLocation>
        <location evidence="1 11">Cell outer membrane</location>
        <topology evidence="1 11">Multi-pass membrane protein</topology>
    </subcellularLocation>
</comment>
<dbReference type="EMBL" id="JACFXU010000013">
    <property type="protein sequence ID" value="MBA6411942.1"/>
    <property type="molecule type" value="Genomic_DNA"/>
</dbReference>
<keyword evidence="7" id="KW-0406">Ion transport</keyword>
<comment type="caution">
    <text evidence="16">The sequence shown here is derived from an EMBL/GenBank/DDBJ whole genome shotgun (WGS) entry which is preliminary data.</text>
</comment>
<dbReference type="RefSeq" id="WP_182168782.1">
    <property type="nucleotide sequence ID" value="NZ_JACFXU010000013.1"/>
</dbReference>
<evidence type="ECO:0000256" key="13">
    <source>
        <dbReference type="SAM" id="SignalP"/>
    </source>
</evidence>
<keyword evidence="8 12" id="KW-0798">TonB box</keyword>
<dbReference type="InterPro" id="IPR039426">
    <property type="entry name" value="TonB-dep_rcpt-like"/>
</dbReference>
<feature type="domain" description="TonB-dependent receptor plug" evidence="15">
    <location>
        <begin position="53"/>
        <end position="162"/>
    </location>
</feature>
<feature type="domain" description="TonB-dependent receptor-like beta-barrel" evidence="14">
    <location>
        <begin position="339"/>
        <end position="810"/>
    </location>
</feature>
<dbReference type="GO" id="GO:0006826">
    <property type="term" value="P:iron ion transport"/>
    <property type="evidence" value="ECO:0007669"/>
    <property type="project" value="UniProtKB-KW"/>
</dbReference>
<reference evidence="16 17" key="1">
    <citation type="submission" date="2020-07" db="EMBL/GenBank/DDBJ databases">
        <title>Halieaceae bacterium, F7430, whole genome shotgun sequencing project.</title>
        <authorList>
            <person name="Jiang S."/>
            <person name="Liu Z.W."/>
            <person name="Du Z.J."/>
        </authorList>
    </citation>
    <scope>NUCLEOTIDE SEQUENCE [LARGE SCALE GENOMIC DNA]</scope>
    <source>
        <strain evidence="16 17">F7430</strain>
    </source>
</reference>
<evidence type="ECO:0000256" key="2">
    <source>
        <dbReference type="ARBA" id="ARBA00022448"/>
    </source>
</evidence>
<evidence type="ECO:0000256" key="6">
    <source>
        <dbReference type="ARBA" id="ARBA00023004"/>
    </source>
</evidence>
<evidence type="ECO:0000256" key="9">
    <source>
        <dbReference type="ARBA" id="ARBA00023136"/>
    </source>
</evidence>
<gene>
    <name evidence="16" type="ORF">H2508_02310</name>
</gene>
<dbReference type="Pfam" id="PF07715">
    <property type="entry name" value="Plug"/>
    <property type="match status" value="1"/>
</dbReference>
<evidence type="ECO:0000256" key="7">
    <source>
        <dbReference type="ARBA" id="ARBA00023065"/>
    </source>
</evidence>
<dbReference type="Proteomes" id="UP000539350">
    <property type="component" value="Unassembled WGS sequence"/>
</dbReference>
<dbReference type="Pfam" id="PF00593">
    <property type="entry name" value="TonB_dep_Rec_b-barrel"/>
    <property type="match status" value="1"/>
</dbReference>
<feature type="signal peptide" evidence="13">
    <location>
        <begin position="1"/>
        <end position="33"/>
    </location>
</feature>
<keyword evidence="5 11" id="KW-0812">Transmembrane</keyword>
<keyword evidence="2 11" id="KW-0813">Transport</keyword>
<evidence type="ECO:0000256" key="10">
    <source>
        <dbReference type="ARBA" id="ARBA00023237"/>
    </source>
</evidence>
<protein>
    <submittedName>
        <fullName evidence="16">TonB-dependent receptor</fullName>
    </submittedName>
</protein>
<dbReference type="InterPro" id="IPR000531">
    <property type="entry name" value="Beta-barrel_TonB"/>
</dbReference>
<dbReference type="InterPro" id="IPR012910">
    <property type="entry name" value="Plug_dom"/>
</dbReference>
<evidence type="ECO:0000313" key="17">
    <source>
        <dbReference type="Proteomes" id="UP000539350"/>
    </source>
</evidence>
<dbReference type="Gene3D" id="2.40.170.20">
    <property type="entry name" value="TonB-dependent receptor, beta-barrel domain"/>
    <property type="match status" value="2"/>
</dbReference>
<evidence type="ECO:0000256" key="12">
    <source>
        <dbReference type="RuleBase" id="RU003357"/>
    </source>
</evidence>
<evidence type="ECO:0000259" key="15">
    <source>
        <dbReference type="Pfam" id="PF07715"/>
    </source>
</evidence>
<dbReference type="InterPro" id="IPR036942">
    <property type="entry name" value="Beta-barrel_TonB_sf"/>
</dbReference>
<accession>A0A7W2TTZ6</accession>
<keyword evidence="4" id="KW-0410">Iron transport</keyword>
<evidence type="ECO:0000256" key="11">
    <source>
        <dbReference type="PROSITE-ProRule" id="PRU01360"/>
    </source>
</evidence>
<keyword evidence="3 11" id="KW-1134">Transmembrane beta strand</keyword>
<evidence type="ECO:0000259" key="14">
    <source>
        <dbReference type="Pfam" id="PF00593"/>
    </source>
</evidence>